<dbReference type="EMBL" id="CP002105">
    <property type="protein sequence ID" value="ADL12718.1"/>
    <property type="molecule type" value="Genomic_DNA"/>
</dbReference>
<dbReference type="Proteomes" id="UP000001661">
    <property type="component" value="Chromosome"/>
</dbReference>
<dbReference type="HOGENOM" id="CLU_088868_0_0_9"/>
<dbReference type="Pfam" id="PF00196">
    <property type="entry name" value="GerE"/>
    <property type="match status" value="1"/>
</dbReference>
<dbReference type="PANTHER" id="PTHR44688">
    <property type="entry name" value="DNA-BINDING TRANSCRIPTIONAL ACTIVATOR DEVR_DOSR"/>
    <property type="match status" value="1"/>
</dbReference>
<evidence type="ECO:0000256" key="2">
    <source>
        <dbReference type="ARBA" id="ARBA00023125"/>
    </source>
</evidence>
<dbReference type="SUPFAM" id="SSF46894">
    <property type="entry name" value="C-terminal effector domain of the bipartite response regulators"/>
    <property type="match status" value="1"/>
</dbReference>
<dbReference type="SMART" id="SM00421">
    <property type="entry name" value="HTH_LUXR"/>
    <property type="match status" value="1"/>
</dbReference>
<dbReference type="KEGG" id="aar:Acear_1198"/>
<keyword evidence="3" id="KW-0804">Transcription</keyword>
<evidence type="ECO:0000256" key="3">
    <source>
        <dbReference type="ARBA" id="ARBA00023163"/>
    </source>
</evidence>
<keyword evidence="1" id="KW-0805">Transcription regulation</keyword>
<dbReference type="RefSeq" id="WP_013278164.1">
    <property type="nucleotide sequence ID" value="NC_014378.1"/>
</dbReference>
<protein>
    <submittedName>
        <fullName evidence="5">Transcriptional regulator, LuxR family</fullName>
    </submittedName>
</protein>
<dbReference type="GO" id="GO:0006355">
    <property type="term" value="P:regulation of DNA-templated transcription"/>
    <property type="evidence" value="ECO:0007669"/>
    <property type="project" value="InterPro"/>
</dbReference>
<dbReference type="CDD" id="cd06170">
    <property type="entry name" value="LuxR_C_like"/>
    <property type="match status" value="1"/>
</dbReference>
<dbReference type="InterPro" id="IPR036388">
    <property type="entry name" value="WH-like_DNA-bd_sf"/>
</dbReference>
<evidence type="ECO:0000313" key="6">
    <source>
        <dbReference type="Proteomes" id="UP000001661"/>
    </source>
</evidence>
<dbReference type="GO" id="GO:0003677">
    <property type="term" value="F:DNA binding"/>
    <property type="evidence" value="ECO:0007669"/>
    <property type="project" value="UniProtKB-KW"/>
</dbReference>
<dbReference type="STRING" id="574087.Acear_1198"/>
<dbReference type="PANTHER" id="PTHR44688:SF16">
    <property type="entry name" value="DNA-BINDING TRANSCRIPTIONAL ACTIVATOR DEVR_DOSR"/>
    <property type="match status" value="1"/>
</dbReference>
<dbReference type="PROSITE" id="PS50043">
    <property type="entry name" value="HTH_LUXR_2"/>
    <property type="match status" value="1"/>
</dbReference>
<dbReference type="eggNOG" id="COG2197">
    <property type="taxonomic scope" value="Bacteria"/>
</dbReference>
<dbReference type="PROSITE" id="PS00622">
    <property type="entry name" value="HTH_LUXR_1"/>
    <property type="match status" value="1"/>
</dbReference>
<dbReference type="AlphaFoldDB" id="D9QQC7"/>
<reference evidence="5 6" key="1">
    <citation type="journal article" date="2010" name="Stand. Genomic Sci.">
        <title>Complete genome sequence of Acetohalobium arabaticum type strain (Z-7288).</title>
        <authorList>
            <person name="Sikorski J."/>
            <person name="Lapidus A."/>
            <person name="Chertkov O."/>
            <person name="Lucas S."/>
            <person name="Copeland A."/>
            <person name="Glavina Del Rio T."/>
            <person name="Nolan M."/>
            <person name="Tice H."/>
            <person name="Cheng J.F."/>
            <person name="Han C."/>
            <person name="Brambilla E."/>
            <person name="Pitluck S."/>
            <person name="Liolios K."/>
            <person name="Ivanova N."/>
            <person name="Mavromatis K."/>
            <person name="Mikhailova N."/>
            <person name="Pati A."/>
            <person name="Bruce D."/>
            <person name="Detter C."/>
            <person name="Tapia R."/>
            <person name="Goodwin L."/>
            <person name="Chen A."/>
            <person name="Palaniappan K."/>
            <person name="Land M."/>
            <person name="Hauser L."/>
            <person name="Chang Y.J."/>
            <person name="Jeffries C.D."/>
            <person name="Rohde M."/>
            <person name="Goker M."/>
            <person name="Spring S."/>
            <person name="Woyke T."/>
            <person name="Bristow J."/>
            <person name="Eisen J.A."/>
            <person name="Markowitz V."/>
            <person name="Hugenholtz P."/>
            <person name="Kyrpides N.C."/>
            <person name="Klenk H.P."/>
        </authorList>
    </citation>
    <scope>NUCLEOTIDE SEQUENCE [LARGE SCALE GENOMIC DNA]</scope>
    <source>
        <strain evidence="6">ATCC 49924 / DSM 5501 / Z-7288</strain>
    </source>
</reference>
<dbReference type="PRINTS" id="PR00038">
    <property type="entry name" value="HTHLUXR"/>
</dbReference>
<evidence type="ECO:0000313" key="5">
    <source>
        <dbReference type="EMBL" id="ADL12718.1"/>
    </source>
</evidence>
<organism evidence="5 6">
    <name type="scientific">Acetohalobium arabaticum (strain ATCC 49924 / DSM 5501 / Z-7288)</name>
    <dbReference type="NCBI Taxonomy" id="574087"/>
    <lineage>
        <taxon>Bacteria</taxon>
        <taxon>Bacillati</taxon>
        <taxon>Bacillota</taxon>
        <taxon>Clostridia</taxon>
        <taxon>Halanaerobiales</taxon>
        <taxon>Halobacteroidaceae</taxon>
        <taxon>Acetohalobium</taxon>
    </lineage>
</organism>
<evidence type="ECO:0000256" key="1">
    <source>
        <dbReference type="ARBA" id="ARBA00023015"/>
    </source>
</evidence>
<keyword evidence="6" id="KW-1185">Reference proteome</keyword>
<name>D9QQC7_ACEAZ</name>
<keyword evidence="2" id="KW-0238">DNA-binding</keyword>
<sequence length="259" mass="30454">MEVITAEDWQLIHQFLIQVGSIDSFKDYKLKVLELIKALIAYDSSNFFVYNKLNSQFEKTTSVNVDSRVIDDYINYFQYIDGLKEKTFNQPHPSKSTQVMDYSKWKKTEFFNDFLRVNGCYYLCGVDLHYNDQLLGTLSFYRDEHSPDFNLKELLYLELLRPHLSNQLHKLIVLEKRSEIEEVDYSKLIEIEGLLYKFSNREIEVAKLVVSGLNNEEIAGELFISINTVKKHLYSIFRKIGVNSRAQLTSKLLKINFKN</sequence>
<gene>
    <name evidence="5" type="ordered locus">Acear_1198</name>
</gene>
<feature type="domain" description="HTH luxR-type" evidence="4">
    <location>
        <begin position="191"/>
        <end position="256"/>
    </location>
</feature>
<proteinExistence type="predicted"/>
<dbReference type="Gene3D" id="1.10.10.10">
    <property type="entry name" value="Winged helix-like DNA-binding domain superfamily/Winged helix DNA-binding domain"/>
    <property type="match status" value="1"/>
</dbReference>
<dbReference type="InterPro" id="IPR000792">
    <property type="entry name" value="Tscrpt_reg_LuxR_C"/>
</dbReference>
<dbReference type="InterPro" id="IPR016032">
    <property type="entry name" value="Sig_transdc_resp-reg_C-effctor"/>
</dbReference>
<evidence type="ECO:0000259" key="4">
    <source>
        <dbReference type="PROSITE" id="PS50043"/>
    </source>
</evidence>
<accession>D9QQC7</accession>